<dbReference type="InterPro" id="IPR047216">
    <property type="entry name" value="Endonuclease_DUF559_bact"/>
</dbReference>
<dbReference type="Proteomes" id="UP001596052">
    <property type="component" value="Unassembled WGS sequence"/>
</dbReference>
<dbReference type="Pfam" id="PF04480">
    <property type="entry name" value="DUF559"/>
    <property type="match status" value="1"/>
</dbReference>
<dbReference type="Gene3D" id="3.40.960.10">
    <property type="entry name" value="VSR Endonuclease"/>
    <property type="match status" value="1"/>
</dbReference>
<dbReference type="CDD" id="cd01038">
    <property type="entry name" value="Endonuclease_DUF559"/>
    <property type="match status" value="1"/>
</dbReference>
<proteinExistence type="predicted"/>
<dbReference type="PANTHER" id="PTHR38590:SF1">
    <property type="entry name" value="BLL0828 PROTEIN"/>
    <property type="match status" value="1"/>
</dbReference>
<dbReference type="GO" id="GO:0004519">
    <property type="term" value="F:endonuclease activity"/>
    <property type="evidence" value="ECO:0007669"/>
    <property type="project" value="UniProtKB-KW"/>
</dbReference>
<feature type="domain" description="DUF559" evidence="2">
    <location>
        <begin position="21"/>
        <end position="124"/>
    </location>
</feature>
<evidence type="ECO:0000259" key="2">
    <source>
        <dbReference type="Pfam" id="PF04480"/>
    </source>
</evidence>
<keyword evidence="4" id="KW-1185">Reference proteome</keyword>
<comment type="caution">
    <text evidence="3">The sequence shown here is derived from an EMBL/GenBank/DDBJ whole genome shotgun (WGS) entry which is preliminary data.</text>
</comment>
<accession>A0ABW0KSL5</accession>
<name>A0ABW0KSL5_9BACT</name>
<dbReference type="PANTHER" id="PTHR38590">
    <property type="entry name" value="BLL0828 PROTEIN"/>
    <property type="match status" value="1"/>
</dbReference>
<dbReference type="InterPro" id="IPR011335">
    <property type="entry name" value="Restrct_endonuc-II-like"/>
</dbReference>
<sequence length="149" mass="17052">MLTRLEEIRHEITGERLTLIEFARKLRQDATDPEALLWACLRNRRMNKRKFRRQHPLAPYVLDFYCADLKLAVELDGGQHNSTEGKQHDKVRDSFLRSLGIETLRFTNDDMMRHTDSVLNTVWNRTAVTPQNSPSSKTGAPPGKPPAAG</sequence>
<dbReference type="SUPFAM" id="SSF52980">
    <property type="entry name" value="Restriction endonuclease-like"/>
    <property type="match status" value="1"/>
</dbReference>
<evidence type="ECO:0000256" key="1">
    <source>
        <dbReference type="SAM" id="MobiDB-lite"/>
    </source>
</evidence>
<reference evidence="4" key="1">
    <citation type="journal article" date="2019" name="Int. J. Syst. Evol. Microbiol.">
        <title>The Global Catalogue of Microorganisms (GCM) 10K type strain sequencing project: providing services to taxonomists for standard genome sequencing and annotation.</title>
        <authorList>
            <consortium name="The Broad Institute Genomics Platform"/>
            <consortium name="The Broad Institute Genome Sequencing Center for Infectious Disease"/>
            <person name="Wu L."/>
            <person name="Ma J."/>
        </authorList>
    </citation>
    <scope>NUCLEOTIDE SEQUENCE [LARGE SCALE GENOMIC DNA]</scope>
    <source>
        <strain evidence="4">CGMCC 4.1469</strain>
    </source>
</reference>
<keyword evidence="3" id="KW-0540">Nuclease</keyword>
<gene>
    <name evidence="3" type="ORF">ACFQDI_15330</name>
</gene>
<dbReference type="InterPro" id="IPR007569">
    <property type="entry name" value="DUF559"/>
</dbReference>
<protein>
    <submittedName>
        <fullName evidence="3">Endonuclease domain-containing protein</fullName>
    </submittedName>
</protein>
<evidence type="ECO:0000313" key="3">
    <source>
        <dbReference type="EMBL" id="MFC5456235.1"/>
    </source>
</evidence>
<dbReference type="EMBL" id="JBHSMQ010000005">
    <property type="protein sequence ID" value="MFC5456235.1"/>
    <property type="molecule type" value="Genomic_DNA"/>
</dbReference>
<keyword evidence="3" id="KW-0378">Hydrolase</keyword>
<keyword evidence="3" id="KW-0255">Endonuclease</keyword>
<feature type="region of interest" description="Disordered" evidence="1">
    <location>
        <begin position="126"/>
        <end position="149"/>
    </location>
</feature>
<evidence type="ECO:0000313" key="4">
    <source>
        <dbReference type="Proteomes" id="UP001596052"/>
    </source>
</evidence>
<dbReference type="RefSeq" id="WP_377168278.1">
    <property type="nucleotide sequence ID" value="NZ_JBHSMQ010000005.1"/>
</dbReference>
<organism evidence="3 4">
    <name type="scientific">Prosthecobacter fluviatilis</name>
    <dbReference type="NCBI Taxonomy" id="445931"/>
    <lineage>
        <taxon>Bacteria</taxon>
        <taxon>Pseudomonadati</taxon>
        <taxon>Verrucomicrobiota</taxon>
        <taxon>Verrucomicrobiia</taxon>
        <taxon>Verrucomicrobiales</taxon>
        <taxon>Verrucomicrobiaceae</taxon>
        <taxon>Prosthecobacter</taxon>
    </lineage>
</organism>